<name>A0A5B9DEP8_9ARCH</name>
<accession>A0A5B9DEP8</accession>
<evidence type="ECO:0000313" key="2">
    <source>
        <dbReference type="Proteomes" id="UP000321408"/>
    </source>
</evidence>
<dbReference type="EMBL" id="CP042905">
    <property type="protein sequence ID" value="QEE17253.1"/>
    <property type="molecule type" value="Genomic_DNA"/>
</dbReference>
<dbReference type="AlphaFoldDB" id="A0A5B9DEP8"/>
<keyword evidence="2" id="KW-1185">Reference proteome</keyword>
<sequence length="332" mass="39645">MFSKLPSSKKIPSKIPSRSSDGAPMIFFIDIFPSEMLSNPIMPLPMRIDKISNGEPTLTIFPEDVYSKTYNGQVITYNYHKLYSHFFQNLVYFAKKKYRELVHRKLTKDKIQKWWEKSKPLIAQIPDYSRDMTFILKSYLDAYVDFLNSQNSDQALLLYIKTMIDYCQKRIDENTIQLYYKGKIKEDRMYKIKKEHYFPDIVEFDIVNELENKTYRKAVVPIMFYDDLLECFLYNDMQLKKKLGIYEEDEEEEVIDEVNDNKKSLAEQPKEEQNYREMETISFEKIIESNLIIHISPEEFKSMPKNIREIVNEIELSDILIDDEDELDLNSF</sequence>
<dbReference type="GeneID" id="41331056"/>
<dbReference type="RefSeq" id="WP_147664154.1">
    <property type="nucleotide sequence ID" value="NZ_CP042905.2"/>
</dbReference>
<dbReference type="KEGG" id="psyt:DSAG12_03085"/>
<gene>
    <name evidence="1" type="ORF">DSAG12_03085</name>
</gene>
<proteinExistence type="predicted"/>
<organism evidence="1 2">
    <name type="scientific">Promethearchaeum syntrophicum</name>
    <dbReference type="NCBI Taxonomy" id="2594042"/>
    <lineage>
        <taxon>Archaea</taxon>
        <taxon>Promethearchaeati</taxon>
        <taxon>Promethearchaeota</taxon>
        <taxon>Promethearchaeia</taxon>
        <taxon>Promethearchaeales</taxon>
        <taxon>Promethearchaeaceae</taxon>
        <taxon>Promethearchaeum</taxon>
    </lineage>
</organism>
<evidence type="ECO:0000313" key="1">
    <source>
        <dbReference type="EMBL" id="QEE17253.1"/>
    </source>
</evidence>
<reference evidence="1 2" key="1">
    <citation type="journal article" date="2020" name="Nature">
        <title>Isolation of an archaeon at the prokaryote-eukaryote interface.</title>
        <authorList>
            <person name="Imachi H."/>
            <person name="Nobu M.K."/>
            <person name="Nakahara N."/>
            <person name="Morono Y."/>
            <person name="Ogawara M."/>
            <person name="Takaki Y."/>
            <person name="Takano Y."/>
            <person name="Uematsu K."/>
            <person name="Ikuta T."/>
            <person name="Ito M."/>
            <person name="Matsui Y."/>
            <person name="Miyazaki M."/>
            <person name="Murata K."/>
            <person name="Saito Y."/>
            <person name="Sakai S."/>
            <person name="Song C."/>
            <person name="Tasumi E."/>
            <person name="Yamanaka Y."/>
            <person name="Yamaguchi T."/>
            <person name="Kamagata Y."/>
            <person name="Tamaki H."/>
            <person name="Takai K."/>
        </authorList>
    </citation>
    <scope>NUCLEOTIDE SEQUENCE [LARGE SCALE GENOMIC DNA]</scope>
    <source>
        <strain evidence="1 2">MK-D1</strain>
    </source>
</reference>
<reference evidence="1 2" key="2">
    <citation type="journal article" date="2024" name="Int. J. Syst. Evol. Microbiol.">
        <title>Promethearchaeum syntrophicum gen. nov., sp. nov., an anaerobic, obligately syntrophic archaeon, the first isolate of the lineage 'Asgard' archaea, and proposal of the new archaeal phylum Promethearchaeota phyl. nov. and kingdom Promethearchaeati regn. nov.</title>
        <authorList>
            <person name="Imachi H."/>
            <person name="Nobu M.K."/>
            <person name="Kato S."/>
            <person name="Takaki Y."/>
            <person name="Miyazaki M."/>
            <person name="Miyata M."/>
            <person name="Ogawara M."/>
            <person name="Saito Y."/>
            <person name="Sakai S."/>
            <person name="Tahara Y.O."/>
            <person name="Takano Y."/>
            <person name="Tasumi E."/>
            <person name="Uematsu K."/>
            <person name="Yoshimura T."/>
            <person name="Itoh T."/>
            <person name="Ohkuma M."/>
            <person name="Takai K."/>
        </authorList>
    </citation>
    <scope>NUCLEOTIDE SEQUENCE [LARGE SCALE GENOMIC DNA]</scope>
    <source>
        <strain evidence="1 2">MK-D1</strain>
    </source>
</reference>
<dbReference type="Proteomes" id="UP000321408">
    <property type="component" value="Chromosome"/>
</dbReference>
<protein>
    <submittedName>
        <fullName evidence="1">Uncharacterized protein</fullName>
    </submittedName>
</protein>